<evidence type="ECO:0000256" key="1">
    <source>
        <dbReference type="SAM" id="MobiDB-lite"/>
    </source>
</evidence>
<name>A0A645J399_9ZZZZ</name>
<gene>
    <name evidence="2" type="ORF">SDC9_202643</name>
</gene>
<sequence>MQAATAEPGAEVGLSAKKAKEGFNTSVSPSSPISKTPISKVEPKRFFTVRNIR</sequence>
<evidence type="ECO:0000313" key="2">
    <source>
        <dbReference type="EMBL" id="MPN54964.1"/>
    </source>
</evidence>
<proteinExistence type="predicted"/>
<dbReference type="AlphaFoldDB" id="A0A645J399"/>
<feature type="compositionally biased region" description="Low complexity" evidence="1">
    <location>
        <begin position="25"/>
        <end position="40"/>
    </location>
</feature>
<protein>
    <submittedName>
        <fullName evidence="2">Uncharacterized protein</fullName>
    </submittedName>
</protein>
<reference evidence="2" key="1">
    <citation type="submission" date="2019-08" db="EMBL/GenBank/DDBJ databases">
        <authorList>
            <person name="Kucharzyk K."/>
            <person name="Murdoch R.W."/>
            <person name="Higgins S."/>
            <person name="Loffler F."/>
        </authorList>
    </citation>
    <scope>NUCLEOTIDE SEQUENCE</scope>
</reference>
<dbReference type="EMBL" id="VSSQ01123713">
    <property type="protein sequence ID" value="MPN54964.1"/>
    <property type="molecule type" value="Genomic_DNA"/>
</dbReference>
<organism evidence="2">
    <name type="scientific">bioreactor metagenome</name>
    <dbReference type="NCBI Taxonomy" id="1076179"/>
    <lineage>
        <taxon>unclassified sequences</taxon>
        <taxon>metagenomes</taxon>
        <taxon>ecological metagenomes</taxon>
    </lineage>
</organism>
<comment type="caution">
    <text evidence="2">The sequence shown here is derived from an EMBL/GenBank/DDBJ whole genome shotgun (WGS) entry which is preliminary data.</text>
</comment>
<feature type="region of interest" description="Disordered" evidence="1">
    <location>
        <begin position="1"/>
        <end position="40"/>
    </location>
</feature>
<accession>A0A645J399</accession>